<dbReference type="OrthoDB" id="10445285at2759"/>
<dbReference type="GeneID" id="39729562"/>
<evidence type="ECO:0000256" key="1">
    <source>
        <dbReference type="SAM" id="Phobius"/>
    </source>
</evidence>
<evidence type="ECO:0000313" key="3">
    <source>
        <dbReference type="Proteomes" id="UP000220797"/>
    </source>
</evidence>
<feature type="transmembrane region" description="Helical" evidence="1">
    <location>
        <begin position="885"/>
        <end position="905"/>
    </location>
</feature>
<dbReference type="Proteomes" id="UP000220797">
    <property type="component" value="Unassembled WGS sequence"/>
</dbReference>
<feature type="transmembrane region" description="Helical" evidence="1">
    <location>
        <begin position="1018"/>
        <end position="1037"/>
    </location>
</feature>
<organism evidence="2 3">
    <name type="scientific">Plasmodium gallinaceum</name>
    <dbReference type="NCBI Taxonomy" id="5849"/>
    <lineage>
        <taxon>Eukaryota</taxon>
        <taxon>Sar</taxon>
        <taxon>Alveolata</taxon>
        <taxon>Apicomplexa</taxon>
        <taxon>Aconoidasida</taxon>
        <taxon>Haemosporida</taxon>
        <taxon>Plasmodiidae</taxon>
        <taxon>Plasmodium</taxon>
        <taxon>Plasmodium (Haemamoeba)</taxon>
    </lineage>
</organism>
<reference evidence="2" key="1">
    <citation type="submission" date="2015-04" db="EMBL/GenBank/DDBJ databases">
        <authorList>
            <consortium name="Pathogen Informatics"/>
        </authorList>
    </citation>
    <scope>NUCLEOTIDE SEQUENCE [LARGE SCALE GENOMIC DNA]</scope>
    <source>
        <strain evidence="2">8A</strain>
    </source>
</reference>
<comment type="caution">
    <text evidence="2">The sequence shown here is derived from an EMBL/GenBank/DDBJ whole genome shotgun (WGS) entry which is preliminary data.</text>
</comment>
<keyword evidence="3" id="KW-1185">Reference proteome</keyword>
<dbReference type="RefSeq" id="XP_028526153.1">
    <property type="nucleotide sequence ID" value="XM_028673054.1"/>
</dbReference>
<proteinExistence type="predicted"/>
<accession>A0A1J1GLY1</accession>
<gene>
    <name evidence="2" type="ORF">PGAL8A_00103700</name>
</gene>
<dbReference type="VEuPathDB" id="PlasmoDB:PGAL8A_00103700"/>
<dbReference type="EMBL" id="CVMV01000015">
    <property type="protein sequence ID" value="CRG93331.1"/>
    <property type="molecule type" value="Genomic_DNA"/>
</dbReference>
<sequence>MILFSLKKLKKEITKVIYNNKRKDKLQFRIAKGDYFSMYKIGYSHICKNSSSYLFFNNVQTNKNGIYKISNCFINTFTSQRFVVKNNDFNNGSIYFNINNSLFFLKNFALIIDFYLDKKVFQFGNIPNFDIISFYQKIIQKMLKRKKRNTHKNNEKIFYITYSNNLKKNLIGNIIYNLNKKNFDEISYITIKILYEYLPKNVSVLYNNPYYYEDLIYIFTYKSIYYSFFFSSKNFYYLNLFLNIALRRTKVISVINDNKINKGIKLKSIFNNFYSEVDCENRFKFQNFINTPKNNYKEDNKNDIHNEISYFLLKNKIIYLNLDSKILFEFSKTLKTIISIFSFKNINKTNKEDKIINDIYVILEKYIELFKLYSYNIFLNSICNSNGSLRYRLLKNNIQDDDIYKKNNICLNDFYNCIYNFNNYFCRRILMGLYFNSNENRNDEIKWVNANPFIFSTFLYIKENDNFSSIKKEKLAIFNSYKNKKIELYYKDLIKLFLFIILNKSNMYLNNILIYCIISSFNFLTMFSGINLNIILDITNILFKYVYNKNSRLINIEYLQNPYIQNLSKKIIYNNIITFETEKCYFKVSHEKLIDYINTLYFLSEFQLIKDNLFLLILNQNRTEIIHKNSQIIPSYKDALNEELYYEYNYKNNNFKFKKYSKKMCENFMNNCLQEKNNLEYMDNNKSITKLTNIIKHEKLPYELFLKKFIKNTFISYNHIDNFTYKNFIDISQIIKKLSHPYLYLFTLIFIEFVKYKLIKDISNICFNFQINYLNSFKYNLFDLCKCNARNIKILNLFIKKERNIKERPKFNELQHFSCNKYKSSNDVCSHFSFICIFLQNVKSYMRVSSLNFFSFIISNFFVNKKKIINLCIYKIEETKKKNQIYTQLFLKNTVQLIYSFFYFNTYNQNIYHYFYLFLKLQFFKNIKDNEEFFNNSKKFTNMHINKKIFLFPHIFFSNWNIFINIALPSNKNERIISKEDYNRIYNFRKKKIEEFKKKENINIFEKNEYLNNEKIGMLFYMQFSYLLLPCLFLKIFENHFKSYILITTYLLHLLISCDFYINSLILYKQLYIGFTCLYFFCDNVKQKIYENEELNFHFFQKINIIYLKKIVDLLSYEHNDKDVCKSYKRSSILEDEIYYFLKKLPLSLRRNVKIHAYLIDFVLYNV</sequence>
<feature type="transmembrane region" description="Helical" evidence="1">
    <location>
        <begin position="1044"/>
        <end position="1068"/>
    </location>
</feature>
<keyword evidence="1" id="KW-1133">Transmembrane helix</keyword>
<feature type="transmembrane region" description="Helical" evidence="1">
    <location>
        <begin position="845"/>
        <end position="864"/>
    </location>
</feature>
<feature type="transmembrane region" description="Helical" evidence="1">
    <location>
        <begin position="949"/>
        <end position="968"/>
    </location>
</feature>
<protein>
    <submittedName>
        <fullName evidence="2">Uncharacterized protein</fullName>
    </submittedName>
</protein>
<name>A0A1J1GLY1_PLAGA</name>
<keyword evidence="1" id="KW-0472">Membrane</keyword>
<evidence type="ECO:0000313" key="2">
    <source>
        <dbReference type="EMBL" id="CRG93331.1"/>
    </source>
</evidence>
<dbReference type="AlphaFoldDB" id="A0A1J1GLY1"/>
<keyword evidence="1" id="KW-0812">Transmembrane</keyword>